<proteinExistence type="predicted"/>
<feature type="transmembrane region" description="Helical" evidence="1">
    <location>
        <begin position="16"/>
        <end position="35"/>
    </location>
</feature>
<dbReference type="AlphaFoldDB" id="A0A0L8GWB7"/>
<evidence type="ECO:0000313" key="2">
    <source>
        <dbReference type="EMBL" id="KOF80910.1"/>
    </source>
</evidence>
<accession>A0A0L8GWB7</accession>
<organism evidence="2">
    <name type="scientific">Octopus bimaculoides</name>
    <name type="common">California two-spotted octopus</name>
    <dbReference type="NCBI Taxonomy" id="37653"/>
    <lineage>
        <taxon>Eukaryota</taxon>
        <taxon>Metazoa</taxon>
        <taxon>Spiralia</taxon>
        <taxon>Lophotrochozoa</taxon>
        <taxon>Mollusca</taxon>
        <taxon>Cephalopoda</taxon>
        <taxon>Coleoidea</taxon>
        <taxon>Octopodiformes</taxon>
        <taxon>Octopoda</taxon>
        <taxon>Incirrata</taxon>
        <taxon>Octopodidae</taxon>
        <taxon>Octopus</taxon>
    </lineage>
</organism>
<keyword evidence="1" id="KW-0472">Membrane</keyword>
<dbReference type="EMBL" id="KQ420228">
    <property type="protein sequence ID" value="KOF80910.1"/>
    <property type="molecule type" value="Genomic_DNA"/>
</dbReference>
<gene>
    <name evidence="2" type="ORF">OCBIM_22027248mg</name>
</gene>
<keyword evidence="1" id="KW-0812">Transmembrane</keyword>
<reference evidence="2" key="1">
    <citation type="submission" date="2015-07" db="EMBL/GenBank/DDBJ databases">
        <title>MeaNS - Measles Nucleotide Surveillance Program.</title>
        <authorList>
            <person name="Tran T."/>
            <person name="Druce J."/>
        </authorList>
    </citation>
    <scope>NUCLEOTIDE SEQUENCE</scope>
    <source>
        <strain evidence="2">UCB-OBI-ISO-001</strain>
        <tissue evidence="2">Gonad</tissue>
    </source>
</reference>
<keyword evidence="1" id="KW-1133">Transmembrane helix</keyword>
<sequence>MIFRNPYKCLGANNNYYITVTIMYCSSCAVTYFSYVTIKKVIIHKICIRVRCKFDVLNASKIFYSPSVVQNNYHDNQYKFQM</sequence>
<protein>
    <submittedName>
        <fullName evidence="2">Uncharacterized protein</fullName>
    </submittedName>
</protein>
<name>A0A0L8GWB7_OCTBM</name>
<evidence type="ECO:0000256" key="1">
    <source>
        <dbReference type="SAM" id="Phobius"/>
    </source>
</evidence>